<keyword evidence="1" id="KW-0812">Transmembrane</keyword>
<sequence>MADMKEMTGCERRKNLEKIWNAIAKYILEKLRLLEEIEQECTAIRKVAKTIAFRMLFCLPPTVRLPLALGEPALSPAPDPAHRRTYHSSPANAPRYPLNLLISATFSISFALPAVWSVLDLPADLIQDKKGSLTLYED</sequence>
<gene>
    <name evidence="2" type="ORF">ENT17_06385</name>
</gene>
<keyword evidence="1" id="KW-1133">Transmembrane helix</keyword>
<dbReference type="AlphaFoldDB" id="A0A7C4Q4J4"/>
<name>A0A7C4Q4J4_9CHLR</name>
<feature type="transmembrane region" description="Helical" evidence="1">
    <location>
        <begin position="98"/>
        <end position="119"/>
    </location>
</feature>
<keyword evidence="1" id="KW-0472">Membrane</keyword>
<organism evidence="2">
    <name type="scientific">Bellilinea caldifistulae</name>
    <dbReference type="NCBI Taxonomy" id="360411"/>
    <lineage>
        <taxon>Bacteria</taxon>
        <taxon>Bacillati</taxon>
        <taxon>Chloroflexota</taxon>
        <taxon>Anaerolineae</taxon>
        <taxon>Anaerolineales</taxon>
        <taxon>Anaerolineaceae</taxon>
        <taxon>Bellilinea</taxon>
    </lineage>
</organism>
<reference evidence="2" key="1">
    <citation type="journal article" date="2020" name="mSystems">
        <title>Genome- and Community-Level Interaction Insights into Carbon Utilization and Element Cycling Functions of Hydrothermarchaeota in Hydrothermal Sediment.</title>
        <authorList>
            <person name="Zhou Z."/>
            <person name="Liu Y."/>
            <person name="Xu W."/>
            <person name="Pan J."/>
            <person name="Luo Z.H."/>
            <person name="Li M."/>
        </authorList>
    </citation>
    <scope>NUCLEOTIDE SEQUENCE [LARGE SCALE GENOMIC DNA]</scope>
    <source>
        <strain evidence="2">SpSt-556</strain>
    </source>
</reference>
<proteinExistence type="predicted"/>
<accession>A0A7C4Q4J4</accession>
<dbReference type="EMBL" id="DSXR01000062">
    <property type="protein sequence ID" value="HGS87232.1"/>
    <property type="molecule type" value="Genomic_DNA"/>
</dbReference>
<protein>
    <submittedName>
        <fullName evidence="2">Uncharacterized protein</fullName>
    </submittedName>
</protein>
<evidence type="ECO:0000313" key="2">
    <source>
        <dbReference type="EMBL" id="HGS87232.1"/>
    </source>
</evidence>
<comment type="caution">
    <text evidence="2">The sequence shown here is derived from an EMBL/GenBank/DDBJ whole genome shotgun (WGS) entry which is preliminary data.</text>
</comment>
<evidence type="ECO:0000256" key="1">
    <source>
        <dbReference type="SAM" id="Phobius"/>
    </source>
</evidence>